<organism evidence="2 3">
    <name type="scientific">Letharia lupina</name>
    <dbReference type="NCBI Taxonomy" id="560253"/>
    <lineage>
        <taxon>Eukaryota</taxon>
        <taxon>Fungi</taxon>
        <taxon>Dikarya</taxon>
        <taxon>Ascomycota</taxon>
        <taxon>Pezizomycotina</taxon>
        <taxon>Lecanoromycetes</taxon>
        <taxon>OSLEUM clade</taxon>
        <taxon>Lecanoromycetidae</taxon>
        <taxon>Lecanorales</taxon>
        <taxon>Lecanorineae</taxon>
        <taxon>Parmeliaceae</taxon>
        <taxon>Letharia</taxon>
    </lineage>
</organism>
<dbReference type="AlphaFoldDB" id="A0A8H6FFX2"/>
<reference evidence="2 3" key="1">
    <citation type="journal article" date="2020" name="Genomics">
        <title>Complete, high-quality genomes from long-read metagenomic sequencing of two wolf lichen thalli reveals enigmatic genome architecture.</title>
        <authorList>
            <person name="McKenzie S.K."/>
            <person name="Walston R.F."/>
            <person name="Allen J.L."/>
        </authorList>
    </citation>
    <scope>NUCLEOTIDE SEQUENCE [LARGE SCALE GENOMIC DNA]</scope>
    <source>
        <strain evidence="2">WasteWater1</strain>
    </source>
</reference>
<evidence type="ECO:0000313" key="3">
    <source>
        <dbReference type="Proteomes" id="UP000593566"/>
    </source>
</evidence>
<feature type="region of interest" description="Disordered" evidence="1">
    <location>
        <begin position="1"/>
        <end position="40"/>
    </location>
</feature>
<proteinExistence type="predicted"/>
<dbReference type="EMBL" id="JACCJB010000006">
    <property type="protein sequence ID" value="KAF6226384.1"/>
    <property type="molecule type" value="Genomic_DNA"/>
</dbReference>
<sequence>MQPPRTLLNRLFPPTPPSTTTTWQRADPVPSARLPHPRPSFKIGQRVYNKAHYDAESNLQQQSYWIKGWRWDQVYGQMRYLLTYTPNGQVYGSEAEGSLLVA</sequence>
<evidence type="ECO:0000313" key="2">
    <source>
        <dbReference type="EMBL" id="KAF6226384.1"/>
    </source>
</evidence>
<dbReference type="Proteomes" id="UP000593566">
    <property type="component" value="Unassembled WGS sequence"/>
</dbReference>
<accession>A0A8H6FFX2</accession>
<comment type="caution">
    <text evidence="2">The sequence shown here is derived from an EMBL/GenBank/DDBJ whole genome shotgun (WGS) entry which is preliminary data.</text>
</comment>
<name>A0A8H6FFX2_9LECA</name>
<keyword evidence="3" id="KW-1185">Reference proteome</keyword>
<evidence type="ECO:0000256" key="1">
    <source>
        <dbReference type="SAM" id="MobiDB-lite"/>
    </source>
</evidence>
<dbReference type="RefSeq" id="XP_037154937.1">
    <property type="nucleotide sequence ID" value="XM_037300111.1"/>
</dbReference>
<gene>
    <name evidence="2" type="ORF">HO133_009250</name>
</gene>
<dbReference type="GeneID" id="59337645"/>
<protein>
    <submittedName>
        <fullName evidence="2">Uncharacterized protein</fullName>
    </submittedName>
</protein>